<evidence type="ECO:0000313" key="10">
    <source>
        <dbReference type="Proteomes" id="UP000596660"/>
    </source>
</evidence>
<feature type="compositionally biased region" description="Basic and acidic residues" evidence="6">
    <location>
        <begin position="16"/>
        <end position="25"/>
    </location>
</feature>
<feature type="transmembrane region" description="Helical" evidence="7">
    <location>
        <begin position="331"/>
        <end position="350"/>
    </location>
</feature>
<evidence type="ECO:0000256" key="3">
    <source>
        <dbReference type="ARBA" id="ARBA00022970"/>
    </source>
</evidence>
<dbReference type="PANTHER" id="PTHR22950:SF553">
    <property type="entry name" value="AMINO ACID TRANSPORTER AVT6A-LIKE"/>
    <property type="match status" value="1"/>
</dbReference>
<feature type="transmembrane region" description="Helical" evidence="7">
    <location>
        <begin position="431"/>
        <end position="450"/>
    </location>
</feature>
<evidence type="ECO:0000256" key="5">
    <source>
        <dbReference type="ARBA" id="ARBA00023136"/>
    </source>
</evidence>
<dbReference type="GO" id="GO:0015179">
    <property type="term" value="F:L-amino acid transmembrane transporter activity"/>
    <property type="evidence" value="ECO:0007669"/>
    <property type="project" value="TreeGrafter"/>
</dbReference>
<evidence type="ECO:0000256" key="2">
    <source>
        <dbReference type="ARBA" id="ARBA00022692"/>
    </source>
</evidence>
<feature type="transmembrane region" description="Helical" evidence="7">
    <location>
        <begin position="556"/>
        <end position="577"/>
    </location>
</feature>
<feature type="transmembrane region" description="Helical" evidence="7">
    <location>
        <begin position="371"/>
        <end position="390"/>
    </location>
</feature>
<feature type="transmembrane region" description="Helical" evidence="7">
    <location>
        <begin position="764"/>
        <end position="784"/>
    </location>
</feature>
<reference evidence="9" key="1">
    <citation type="journal article" date="2017" name="Nature">
        <title>The genome of Chenopodium quinoa.</title>
        <authorList>
            <person name="Jarvis D.E."/>
            <person name="Ho Y.S."/>
            <person name="Lightfoot D.J."/>
            <person name="Schmoeckel S.M."/>
            <person name="Li B."/>
            <person name="Borm T.J.A."/>
            <person name="Ohyanagi H."/>
            <person name="Mineta K."/>
            <person name="Michell C.T."/>
            <person name="Saber N."/>
            <person name="Kharbatia N.M."/>
            <person name="Rupper R.R."/>
            <person name="Sharp A.R."/>
            <person name="Dally N."/>
            <person name="Boughton B.A."/>
            <person name="Woo Y.H."/>
            <person name="Gao G."/>
            <person name="Schijlen E.G.W.M."/>
            <person name="Guo X."/>
            <person name="Momin A.A."/>
            <person name="Negrao S."/>
            <person name="Al-Babili S."/>
            <person name="Gehring C."/>
            <person name="Roessner U."/>
            <person name="Jung C."/>
            <person name="Murphy K."/>
            <person name="Arold S.T."/>
            <person name="Gojobori T."/>
            <person name="van der Linden C.G."/>
            <person name="van Loo E.N."/>
            <person name="Jellen E.N."/>
            <person name="Maughan P.J."/>
            <person name="Tester M."/>
        </authorList>
    </citation>
    <scope>NUCLEOTIDE SEQUENCE [LARGE SCALE GENOMIC DNA]</scope>
    <source>
        <strain evidence="9">cv. PI 614886</strain>
    </source>
</reference>
<dbReference type="Gramene" id="AUR62009454-RA">
    <property type="protein sequence ID" value="AUR62009454-RA:cds"/>
    <property type="gene ID" value="AUR62009454"/>
</dbReference>
<keyword evidence="3" id="KW-0029">Amino-acid transport</keyword>
<comment type="subcellular location">
    <subcellularLocation>
        <location evidence="1">Membrane</location>
        <topology evidence="1">Multi-pass membrane protein</topology>
    </subcellularLocation>
</comment>
<proteinExistence type="predicted"/>
<evidence type="ECO:0000256" key="4">
    <source>
        <dbReference type="ARBA" id="ARBA00022989"/>
    </source>
</evidence>
<feature type="transmembrane region" description="Helical" evidence="7">
    <location>
        <begin position="719"/>
        <end position="738"/>
    </location>
</feature>
<keyword evidence="3" id="KW-0813">Transport</keyword>
<reference evidence="9" key="2">
    <citation type="submission" date="2021-03" db="UniProtKB">
        <authorList>
            <consortium name="EnsemblPlants"/>
        </authorList>
    </citation>
    <scope>IDENTIFICATION</scope>
</reference>
<keyword evidence="10" id="KW-1185">Reference proteome</keyword>
<feature type="transmembrane region" description="Helical" evidence="7">
    <location>
        <begin position="637"/>
        <end position="658"/>
    </location>
</feature>
<feature type="transmembrane region" description="Helical" evidence="7">
    <location>
        <begin position="71"/>
        <end position="92"/>
    </location>
</feature>
<feature type="transmembrane region" description="Helical" evidence="7">
    <location>
        <begin position="202"/>
        <end position="223"/>
    </location>
</feature>
<dbReference type="AlphaFoldDB" id="A0A803LC65"/>
<feature type="transmembrane region" description="Helical" evidence="7">
    <location>
        <begin position="44"/>
        <end position="65"/>
    </location>
</feature>
<feature type="transmembrane region" description="Helical" evidence="7">
    <location>
        <begin position="678"/>
        <end position="698"/>
    </location>
</feature>
<protein>
    <recommendedName>
        <fullName evidence="8">Amino acid transporter transmembrane domain-containing protein</fullName>
    </recommendedName>
</protein>
<evidence type="ECO:0000256" key="6">
    <source>
        <dbReference type="SAM" id="MobiDB-lite"/>
    </source>
</evidence>
<feature type="transmembrane region" description="Helical" evidence="7">
    <location>
        <begin position="605"/>
        <end position="625"/>
    </location>
</feature>
<feature type="domain" description="Amino acid transporter transmembrane" evidence="8">
    <location>
        <begin position="43"/>
        <end position="419"/>
    </location>
</feature>
<dbReference type="InterPro" id="IPR013057">
    <property type="entry name" value="AA_transpt_TM"/>
</dbReference>
<feature type="transmembrane region" description="Helical" evidence="7">
    <location>
        <begin position="283"/>
        <end position="302"/>
    </location>
</feature>
<feature type="transmembrane region" description="Helical" evidence="7">
    <location>
        <begin position="121"/>
        <end position="143"/>
    </location>
</feature>
<dbReference type="Pfam" id="PF01490">
    <property type="entry name" value="Aa_trans"/>
    <property type="match status" value="2"/>
</dbReference>
<feature type="transmembrane region" description="Helical" evidence="7">
    <location>
        <begin position="243"/>
        <end position="262"/>
    </location>
</feature>
<dbReference type="EnsemblPlants" id="AUR62009454-RA">
    <property type="protein sequence ID" value="AUR62009454-RA:cds"/>
    <property type="gene ID" value="AUR62009454"/>
</dbReference>
<evidence type="ECO:0000256" key="7">
    <source>
        <dbReference type="SAM" id="Phobius"/>
    </source>
</evidence>
<dbReference type="Proteomes" id="UP000596660">
    <property type="component" value="Unplaced"/>
</dbReference>
<evidence type="ECO:0000256" key="1">
    <source>
        <dbReference type="ARBA" id="ARBA00004141"/>
    </source>
</evidence>
<name>A0A803LC65_CHEQI</name>
<feature type="transmembrane region" description="Helical" evidence="7">
    <location>
        <begin position="396"/>
        <end position="419"/>
    </location>
</feature>
<feature type="region of interest" description="Disordered" evidence="6">
    <location>
        <begin position="1"/>
        <end position="25"/>
    </location>
</feature>
<feature type="transmembrane region" description="Helical" evidence="7">
    <location>
        <begin position="804"/>
        <end position="827"/>
    </location>
</feature>
<feature type="transmembrane region" description="Helical" evidence="7">
    <location>
        <begin position="502"/>
        <end position="522"/>
    </location>
</feature>
<dbReference type="PANTHER" id="PTHR22950">
    <property type="entry name" value="AMINO ACID TRANSPORTER"/>
    <property type="match status" value="1"/>
</dbReference>
<feature type="transmembrane region" description="Helical" evidence="7">
    <location>
        <begin position="864"/>
        <end position="884"/>
    </location>
</feature>
<evidence type="ECO:0000259" key="8">
    <source>
        <dbReference type="Pfam" id="PF01490"/>
    </source>
</evidence>
<keyword evidence="2 7" id="KW-0812">Transmembrane</keyword>
<accession>A0A803LC65</accession>
<dbReference type="OMA" id="PLATENW"/>
<sequence length="894" mass="98049">MTGIDIESQQTNPPKGTDKEQKSEKVPLLQDHPLIITKDDANTASYLSGVFNLSCTIVGAGIMSLPAAMKVLGIIPGILLILVSGFLTKYSVEILLRYSEKEGSYTYGQLMYDAFGRIGEIFFQISVIINNTGITIIYLIIIADVISGSTTSGIHHSGILEEWFGEQWWTGRAFVLIFLTAFALIPTAWIKSMEALQYTSAIAVGLAVLFILIVIEITCYKLAMGTIKQPSLFPRINDFASFWNLFTAVPVLVCAYLCHYNVHTIRNELQDPSQMPGVVKSSLSVCSTIYIMTGLFGFLLFGDSTASDVLSNFDSDLGIPYSSVLNAMVRLSYAAHIVLVFPVVFYALRLNFYGLVYNSAIPLTSDTRKSAFAIITLILILVILLGAIFIPSIWVAFQFTGATAGALILFIFPASIVLRDHLGISTRRDKIISWGLIILAVFSDLVAIYSNTDIESSFVKGSSIVLKDEKVPLLAHKRASFGSSVFNLSCTIVGAGIMSLPAAIKVLGVIPGVILIIIGGFLTEASIEFLIRFSDASCSFSYSSVMEDAFGKIGKFLVQLCVVINNIGTCIIYLIIIEDVLSGSTTSSGVHHPGVLEDEFGQQWWTGRAFVLFVLTLFAFMPLIWCKRIDSLRYTSAVAVALAVLFIVVVIAITAFKLVEGTIQEPAWFPVIKSFESFWNLFTAVPVLVCAYLCHFNVHPIQNELKDPSQMQAVVRTSLSLSGIVYLLTGLFGFLLFANSTASDILSNFDTDLGVPYSSLLNNIVRVSYAGHIILVFPVIFYSLRLNFDGLMFRHARPLATENWRFVFVTFILMSVILYGAIFIPSIWQAFEFTGASSGSLLLFIFPASIVLKDRHGIATTKDTILAFFLILVAVLADVIAIYSNVRSLIPTPS</sequence>
<organism evidence="9 10">
    <name type="scientific">Chenopodium quinoa</name>
    <name type="common">Quinoa</name>
    <dbReference type="NCBI Taxonomy" id="63459"/>
    <lineage>
        <taxon>Eukaryota</taxon>
        <taxon>Viridiplantae</taxon>
        <taxon>Streptophyta</taxon>
        <taxon>Embryophyta</taxon>
        <taxon>Tracheophyta</taxon>
        <taxon>Spermatophyta</taxon>
        <taxon>Magnoliopsida</taxon>
        <taxon>eudicotyledons</taxon>
        <taxon>Gunneridae</taxon>
        <taxon>Pentapetalae</taxon>
        <taxon>Caryophyllales</taxon>
        <taxon>Chenopodiaceae</taxon>
        <taxon>Chenopodioideae</taxon>
        <taxon>Atripliceae</taxon>
        <taxon>Chenopodium</taxon>
    </lineage>
</organism>
<keyword evidence="4 7" id="KW-1133">Transmembrane helix</keyword>
<feature type="transmembrane region" description="Helical" evidence="7">
    <location>
        <begin position="833"/>
        <end position="852"/>
    </location>
</feature>
<dbReference type="GO" id="GO:0031090">
    <property type="term" value="C:organelle membrane"/>
    <property type="evidence" value="ECO:0007669"/>
    <property type="project" value="UniProtKB-ARBA"/>
</dbReference>
<feature type="domain" description="Amino acid transporter transmembrane" evidence="8">
    <location>
        <begin position="478"/>
        <end position="858"/>
    </location>
</feature>
<evidence type="ECO:0000313" key="9">
    <source>
        <dbReference type="EnsemblPlants" id="AUR62009454-RA:cds"/>
    </source>
</evidence>
<feature type="transmembrane region" description="Helical" evidence="7">
    <location>
        <begin position="169"/>
        <end position="190"/>
    </location>
</feature>
<keyword evidence="5 7" id="KW-0472">Membrane</keyword>